<organism evidence="2 3">
    <name type="scientific">Sclerotinia borealis (strain F-4128)</name>
    <dbReference type="NCBI Taxonomy" id="1432307"/>
    <lineage>
        <taxon>Eukaryota</taxon>
        <taxon>Fungi</taxon>
        <taxon>Dikarya</taxon>
        <taxon>Ascomycota</taxon>
        <taxon>Pezizomycotina</taxon>
        <taxon>Leotiomycetes</taxon>
        <taxon>Helotiales</taxon>
        <taxon>Sclerotiniaceae</taxon>
        <taxon>Sclerotinia</taxon>
    </lineage>
</organism>
<dbReference type="CDD" id="cd18186">
    <property type="entry name" value="BTB_POZ_ZBTB_KLHL-like"/>
    <property type="match status" value="1"/>
</dbReference>
<dbReference type="PANTHER" id="PTHR47843:SF2">
    <property type="entry name" value="BTB DOMAIN-CONTAINING PROTEIN"/>
    <property type="match status" value="1"/>
</dbReference>
<dbReference type="SUPFAM" id="SSF54695">
    <property type="entry name" value="POZ domain"/>
    <property type="match status" value="1"/>
</dbReference>
<protein>
    <recommendedName>
        <fullName evidence="1">BTB domain-containing protein</fullName>
    </recommendedName>
</protein>
<dbReference type="AlphaFoldDB" id="W9C4W7"/>
<dbReference type="STRING" id="1432307.W9C4W7"/>
<dbReference type="OrthoDB" id="6359816at2759"/>
<dbReference type="PANTHER" id="PTHR47843">
    <property type="entry name" value="BTB DOMAIN-CONTAINING PROTEIN-RELATED"/>
    <property type="match status" value="1"/>
</dbReference>
<dbReference type="Pfam" id="PF00651">
    <property type="entry name" value="BTB"/>
    <property type="match status" value="1"/>
</dbReference>
<dbReference type="InterPro" id="IPR000210">
    <property type="entry name" value="BTB/POZ_dom"/>
</dbReference>
<evidence type="ECO:0000313" key="3">
    <source>
        <dbReference type="Proteomes" id="UP000019487"/>
    </source>
</evidence>
<evidence type="ECO:0000259" key="1">
    <source>
        <dbReference type="PROSITE" id="PS50097"/>
    </source>
</evidence>
<name>W9C4W7_SCLBF</name>
<comment type="caution">
    <text evidence="2">The sequence shown here is derived from an EMBL/GenBank/DDBJ whole genome shotgun (WGS) entry which is preliminary data.</text>
</comment>
<dbReference type="Gene3D" id="3.30.710.10">
    <property type="entry name" value="Potassium Channel Kv1.1, Chain A"/>
    <property type="match status" value="1"/>
</dbReference>
<dbReference type="EMBL" id="AYSA01000847">
    <property type="protein sequence ID" value="ESZ89625.1"/>
    <property type="molecule type" value="Genomic_DNA"/>
</dbReference>
<dbReference type="Proteomes" id="UP000019487">
    <property type="component" value="Unassembled WGS sequence"/>
</dbReference>
<proteinExistence type="predicted"/>
<accession>W9C4W7</accession>
<dbReference type="PROSITE" id="PS50097">
    <property type="entry name" value="BTB"/>
    <property type="match status" value="1"/>
</dbReference>
<dbReference type="InterPro" id="IPR011333">
    <property type="entry name" value="SKP1/BTB/POZ_sf"/>
</dbReference>
<evidence type="ECO:0000313" key="2">
    <source>
        <dbReference type="EMBL" id="ESZ89625.1"/>
    </source>
</evidence>
<keyword evidence="3" id="KW-1185">Reference proteome</keyword>
<reference evidence="2 3" key="1">
    <citation type="journal article" date="2014" name="Genome Announc.">
        <title>Draft genome sequence of Sclerotinia borealis, a psychrophilic plant pathogenic fungus.</title>
        <authorList>
            <person name="Mardanov A.V."/>
            <person name="Beletsky A.V."/>
            <person name="Kadnikov V.V."/>
            <person name="Ignatov A.N."/>
            <person name="Ravin N.V."/>
        </authorList>
    </citation>
    <scope>NUCLEOTIDE SEQUENCE [LARGE SCALE GENOMIC DNA]</scope>
    <source>
        <strain evidence="3">F-4157</strain>
    </source>
</reference>
<feature type="domain" description="BTB" evidence="1">
    <location>
        <begin position="16"/>
        <end position="86"/>
    </location>
</feature>
<sequence length="246" mass="28658">MSSCNSFNLGKTLGLELVTVQVGEEKRKFVLHKQLICDSVQDFRGAFSAGGFKESVESSIDMPEDEPEVFEHFVHWLYRGTILKATKDEDFERLLDLYIFAEKLCINEFANKTIDAIQDMDLRPNPDITLERVRKMWRNTSTYSPLRTWFIDALVHKAWNDACSSEESIPRVDFYIKTLKEMWEVFKGDCDLCTSFFIAAQDSFSKWQSAYPYPHNPADPFKLQPSCYYHRHAKGEICHLQDYATF</sequence>
<dbReference type="HOGENOM" id="CLU_068279_5_2_1"/>
<gene>
    <name evidence="2" type="ORF">SBOR_9992</name>
</gene>